<feature type="compositionally biased region" description="Low complexity" evidence="1">
    <location>
        <begin position="27"/>
        <end position="38"/>
    </location>
</feature>
<protein>
    <submittedName>
        <fullName evidence="2">Uncharacterized protein</fullName>
    </submittedName>
</protein>
<reference evidence="2" key="1">
    <citation type="submission" date="2020-02" db="EMBL/GenBank/DDBJ databases">
        <authorList>
            <person name="Meier V. D."/>
        </authorList>
    </citation>
    <scope>NUCLEOTIDE SEQUENCE</scope>
    <source>
        <strain evidence="2">AVDCRST_MAG85</strain>
    </source>
</reference>
<name>A0A6J4U152_9ACTN</name>
<gene>
    <name evidence="2" type="ORF">AVDCRST_MAG85-4079</name>
</gene>
<feature type="compositionally biased region" description="Low complexity" evidence="1">
    <location>
        <begin position="48"/>
        <end position="57"/>
    </location>
</feature>
<feature type="region of interest" description="Disordered" evidence="1">
    <location>
        <begin position="21"/>
        <end position="57"/>
    </location>
</feature>
<accession>A0A6J4U152</accession>
<organism evidence="2">
    <name type="scientific">uncultured Solirubrobacteraceae bacterium</name>
    <dbReference type="NCBI Taxonomy" id="1162706"/>
    <lineage>
        <taxon>Bacteria</taxon>
        <taxon>Bacillati</taxon>
        <taxon>Actinomycetota</taxon>
        <taxon>Thermoleophilia</taxon>
        <taxon>Solirubrobacterales</taxon>
        <taxon>Solirubrobacteraceae</taxon>
        <taxon>environmental samples</taxon>
    </lineage>
</organism>
<proteinExistence type="predicted"/>
<dbReference type="AlphaFoldDB" id="A0A6J4U152"/>
<sequence length="57" mass="5970">AVGARGRRVRAGRPHRAVRLRHRGAHARAAPGAAPRARSGPRRPRAPARPVGSAALV</sequence>
<dbReference type="EMBL" id="CADCVT010000461">
    <property type="protein sequence ID" value="CAA9535573.1"/>
    <property type="molecule type" value="Genomic_DNA"/>
</dbReference>
<feature type="non-terminal residue" evidence="2">
    <location>
        <position position="1"/>
    </location>
</feature>
<feature type="non-terminal residue" evidence="2">
    <location>
        <position position="57"/>
    </location>
</feature>
<evidence type="ECO:0000256" key="1">
    <source>
        <dbReference type="SAM" id="MobiDB-lite"/>
    </source>
</evidence>
<evidence type="ECO:0000313" key="2">
    <source>
        <dbReference type="EMBL" id="CAA9535573.1"/>
    </source>
</evidence>